<feature type="transmembrane region" description="Helical" evidence="8">
    <location>
        <begin position="316"/>
        <end position="339"/>
    </location>
</feature>
<keyword evidence="5" id="KW-0560">Oxidoreductase</keyword>
<dbReference type="GO" id="GO:0016829">
    <property type="term" value="F:lyase activity"/>
    <property type="evidence" value="ECO:0007669"/>
    <property type="project" value="UniProtKB-KW"/>
</dbReference>
<feature type="transmembrane region" description="Helical" evidence="8">
    <location>
        <begin position="345"/>
        <end position="373"/>
    </location>
</feature>
<feature type="transmembrane region" description="Helical" evidence="8">
    <location>
        <begin position="142"/>
        <end position="158"/>
    </location>
</feature>
<feature type="transmembrane region" description="Helical" evidence="8">
    <location>
        <begin position="220"/>
        <end position="244"/>
    </location>
</feature>
<gene>
    <name evidence="10" type="ORF">UBAL3_79520047</name>
</gene>
<evidence type="ECO:0000313" key="10">
    <source>
        <dbReference type="EMBL" id="EES53326.1"/>
    </source>
</evidence>
<feature type="transmembrane region" description="Helical" evidence="8">
    <location>
        <begin position="170"/>
        <end position="191"/>
    </location>
</feature>
<dbReference type="GO" id="GO:0016491">
    <property type="term" value="F:oxidoreductase activity"/>
    <property type="evidence" value="ECO:0007669"/>
    <property type="project" value="UniProtKB-KW"/>
</dbReference>
<reference evidence="10 11" key="1">
    <citation type="journal article" date="2009" name="Appl. Environ. Microbiol.">
        <title>Community genomic and proteomic analyses of chemoautotrophic iron-oxidizing "Leptospirillum rubarum" (Group II) and "Leptospirillum ferrodiazotrophum" (Group III) bacteria in acid mine drainage biofilms.</title>
        <authorList>
            <person name="Goltsman D.S."/>
            <person name="Denef V.J."/>
            <person name="Singer S.W."/>
            <person name="VerBerkmoes N.C."/>
            <person name="Lefsrud M."/>
            <person name="Mueller R.S."/>
            <person name="Dick G.J."/>
            <person name="Sun C.L."/>
            <person name="Wheeler K.E."/>
            <person name="Zemla A."/>
            <person name="Baker B.J."/>
            <person name="Hauser L."/>
            <person name="Land M."/>
            <person name="Shah M.B."/>
            <person name="Thelen M.P."/>
            <person name="Hettich R.L."/>
            <person name="Banfield J.F."/>
        </authorList>
    </citation>
    <scope>NUCLEOTIDE SEQUENCE [LARGE SCALE GENOMIC DNA]</scope>
</reference>
<feature type="transmembrane region" description="Helical" evidence="8">
    <location>
        <begin position="118"/>
        <end position="136"/>
    </location>
</feature>
<keyword evidence="10" id="KW-0456">Lyase</keyword>
<evidence type="ECO:0000256" key="5">
    <source>
        <dbReference type="ARBA" id="ARBA00023002"/>
    </source>
</evidence>
<dbReference type="AlphaFoldDB" id="C6HVM9"/>
<evidence type="ECO:0000313" key="11">
    <source>
        <dbReference type="Proteomes" id="UP000009374"/>
    </source>
</evidence>
<evidence type="ECO:0000256" key="8">
    <source>
        <dbReference type="SAM" id="Phobius"/>
    </source>
</evidence>
<feature type="transmembrane region" description="Helical" evidence="8">
    <location>
        <begin position="661"/>
        <end position="681"/>
    </location>
</feature>
<proteinExistence type="predicted"/>
<keyword evidence="6 8" id="KW-0472">Membrane</keyword>
<comment type="subcellular location">
    <subcellularLocation>
        <location evidence="1">Cell membrane</location>
        <topology evidence="1">Multi-pass membrane protein</topology>
    </subcellularLocation>
    <subcellularLocation>
        <location evidence="7">Membrane</location>
        <topology evidence="7">Multi-pass membrane protein</topology>
    </subcellularLocation>
</comment>
<feature type="transmembrane region" description="Helical" evidence="8">
    <location>
        <begin position="489"/>
        <end position="509"/>
    </location>
</feature>
<keyword evidence="11" id="KW-1185">Reference proteome</keyword>
<feature type="transmembrane region" description="Helical" evidence="8">
    <location>
        <begin position="441"/>
        <end position="469"/>
    </location>
</feature>
<keyword evidence="2" id="KW-1003">Cell membrane</keyword>
<dbReference type="Pfam" id="PF00361">
    <property type="entry name" value="Proton_antipo_M"/>
    <property type="match status" value="1"/>
</dbReference>
<feature type="transmembrane region" description="Helical" evidence="8">
    <location>
        <begin position="36"/>
        <end position="59"/>
    </location>
</feature>
<dbReference type="GO" id="GO:0005886">
    <property type="term" value="C:plasma membrane"/>
    <property type="evidence" value="ECO:0007669"/>
    <property type="project" value="UniProtKB-SubCell"/>
</dbReference>
<name>C6HVM9_9BACT</name>
<keyword evidence="3 7" id="KW-0812">Transmembrane</keyword>
<feature type="transmembrane region" description="Helical" evidence="8">
    <location>
        <begin position="256"/>
        <end position="276"/>
    </location>
</feature>
<evidence type="ECO:0000256" key="6">
    <source>
        <dbReference type="ARBA" id="ARBA00023136"/>
    </source>
</evidence>
<organism evidence="10 11">
    <name type="scientific">Leptospirillum ferrodiazotrophum</name>
    <dbReference type="NCBI Taxonomy" id="412449"/>
    <lineage>
        <taxon>Bacteria</taxon>
        <taxon>Pseudomonadati</taxon>
        <taxon>Nitrospirota</taxon>
        <taxon>Nitrospiria</taxon>
        <taxon>Nitrospirales</taxon>
        <taxon>Nitrospiraceae</taxon>
        <taxon>Leptospirillum</taxon>
    </lineage>
</organism>
<dbReference type="PANTHER" id="PTHR42682">
    <property type="entry name" value="HYDROGENASE-4 COMPONENT F"/>
    <property type="match status" value="1"/>
</dbReference>
<dbReference type="PRINTS" id="PR01434">
    <property type="entry name" value="NADHDHGNASE5"/>
</dbReference>
<dbReference type="PANTHER" id="PTHR42682:SF3">
    <property type="entry name" value="FORMATE HYDROGENLYASE SUBUNIT 3-RELATED"/>
    <property type="match status" value="1"/>
</dbReference>
<accession>C6HVM9</accession>
<evidence type="ECO:0000259" key="9">
    <source>
        <dbReference type="Pfam" id="PF00361"/>
    </source>
</evidence>
<evidence type="ECO:0000256" key="7">
    <source>
        <dbReference type="RuleBase" id="RU000320"/>
    </source>
</evidence>
<dbReference type="EMBL" id="GG693865">
    <property type="protein sequence ID" value="EES53326.1"/>
    <property type="molecule type" value="Genomic_DNA"/>
</dbReference>
<feature type="transmembrane region" description="Helical" evidence="8">
    <location>
        <begin position="549"/>
        <end position="567"/>
    </location>
</feature>
<feature type="transmembrane region" description="Helical" evidence="8">
    <location>
        <begin position="394"/>
        <end position="412"/>
    </location>
</feature>
<dbReference type="Proteomes" id="UP000009374">
    <property type="component" value="Unassembled WGS sequence"/>
</dbReference>
<evidence type="ECO:0000256" key="2">
    <source>
        <dbReference type="ARBA" id="ARBA00022475"/>
    </source>
</evidence>
<protein>
    <submittedName>
        <fullName evidence="10">Putative formate hydrogenlyase subunit 3 (HyfB)</fullName>
    </submittedName>
</protein>
<feature type="transmembrane region" description="Helical" evidence="8">
    <location>
        <begin position="87"/>
        <end position="106"/>
    </location>
</feature>
<sequence>MTLFPSPIFLTLAALLTLLFTGLAGAGVVGRRPSLASFFFTLLSLESLAIALSGLLPLVTTSDTRLILPGGIPGLSFHLRLDPLSGFFLLLLGGASAGVLLYSAGYTKNEAPEKKAQFLAKTTVFLFFTGGVFLAADVYSFMLFWEIMAVASFFLILSGENTEGVRRASYLTLLLAHGGSMLIVTAFALLATRELPSGSLTMASFSFEALKMNHLSSGEALLVSLLFLLGFGAKAGVVPLHVWLPLAHPAAPAPASALLSGVMLKAAIYGLIRALFDLVGLPQLAPSFGILLLVTGAFMALFGILHAILQSDTKTLLAYSSIENIGLILLGTGLGILYLKTGHPLAGTLALCAALYHALNHAFFKALLFLGAGTMIHATGETNLNRMGGLFKKMPVSGALVLIAVLSISGIPPTNGFVSEWLLLQSTLQARDLLGTIQRSAVLFGAAILVLASALAAMGFLKFFGVGYLGQPRSDGARAAHECSLFERLGMGGLAMGSLFLGLFPSLVLGEILKAVSPLTSTTLPSPSGAYGWAWLLPLPPAGPSTSPLFLLLLLVILTLPVLWLVLGTEGKKRRLSIPWGCGYRDSYRRSQATAESFAQPIRHFFPVFFSMKRHLPSPDDPDPVFLLSVEDPHWPLLYRPLFRLFVAIAEGAERVRSGRISIYLIYSFTTLILLLSVLRWH</sequence>
<dbReference type="InterPro" id="IPR052175">
    <property type="entry name" value="ComplexI-like_HydComp"/>
</dbReference>
<evidence type="ECO:0000256" key="4">
    <source>
        <dbReference type="ARBA" id="ARBA00022989"/>
    </source>
</evidence>
<feature type="domain" description="NADH:quinone oxidoreductase/Mrp antiporter transmembrane" evidence="9">
    <location>
        <begin position="135"/>
        <end position="435"/>
    </location>
</feature>
<evidence type="ECO:0000256" key="3">
    <source>
        <dbReference type="ARBA" id="ARBA00022692"/>
    </source>
</evidence>
<keyword evidence="4 8" id="KW-1133">Transmembrane helix</keyword>
<evidence type="ECO:0000256" key="1">
    <source>
        <dbReference type="ARBA" id="ARBA00004651"/>
    </source>
</evidence>
<feature type="transmembrane region" description="Helical" evidence="8">
    <location>
        <begin position="288"/>
        <end position="309"/>
    </location>
</feature>
<dbReference type="InterPro" id="IPR001750">
    <property type="entry name" value="ND/Mrp_TM"/>
</dbReference>